<accession>A0AAD5VRU9</accession>
<evidence type="ECO:0000313" key="2">
    <source>
        <dbReference type="EMBL" id="KAJ3565719.1"/>
    </source>
</evidence>
<dbReference type="Proteomes" id="UP001213000">
    <property type="component" value="Unassembled WGS sequence"/>
</dbReference>
<evidence type="ECO:0000256" key="1">
    <source>
        <dbReference type="SAM" id="MobiDB-lite"/>
    </source>
</evidence>
<dbReference type="EMBL" id="JANIEX010000545">
    <property type="protein sequence ID" value="KAJ3565719.1"/>
    <property type="molecule type" value="Genomic_DNA"/>
</dbReference>
<evidence type="ECO:0000313" key="3">
    <source>
        <dbReference type="Proteomes" id="UP001213000"/>
    </source>
</evidence>
<proteinExistence type="predicted"/>
<protein>
    <submittedName>
        <fullName evidence="2">Uncharacterized protein</fullName>
    </submittedName>
</protein>
<name>A0AAD5VRU9_9AGAR</name>
<sequence>MTTVPPQSQNSDAPSHARRFLLPSSLARLKLNRRTSIHEQRVEIVYYHEVKFLANEDPLIGVVSLDEGYLFYSDNEEFCRWTDFPLYWLEIFDMQRRRFVPIMEETAIYVDCFRRPRLLIRKEGLDNRSCPQVQKHIRDLWDDDKEQDSDHSRKEVAPLDAEMDDDDFVPDEGSEEGEKEEDCGGCDEGCDDCFEDAEACDVEMSESYEIILQETEISEATHQLQATTTRGSSQLASAEVNPIPATPPFTPLPLFFDSPSAPTTGHSVYPSTPPLSNVPLSNNIREYFEFLQRNPDENPFIIRRDPSPPILPSFLGNELVAATPEPDVVRRRSLSCVSTTAVVGSSSSFGNVLVPGTPGSTLPSNPPSPKIVYEKGQYHYDLTYLD</sequence>
<reference evidence="2" key="1">
    <citation type="submission" date="2022-07" db="EMBL/GenBank/DDBJ databases">
        <title>Genome Sequence of Leucocoprinus birnbaumii.</title>
        <authorList>
            <person name="Buettner E."/>
        </authorList>
    </citation>
    <scope>NUCLEOTIDE SEQUENCE</scope>
    <source>
        <strain evidence="2">VT141</strain>
    </source>
</reference>
<organism evidence="2 3">
    <name type="scientific">Leucocoprinus birnbaumii</name>
    <dbReference type="NCBI Taxonomy" id="56174"/>
    <lineage>
        <taxon>Eukaryota</taxon>
        <taxon>Fungi</taxon>
        <taxon>Dikarya</taxon>
        <taxon>Basidiomycota</taxon>
        <taxon>Agaricomycotina</taxon>
        <taxon>Agaricomycetes</taxon>
        <taxon>Agaricomycetidae</taxon>
        <taxon>Agaricales</taxon>
        <taxon>Agaricineae</taxon>
        <taxon>Agaricaceae</taxon>
        <taxon>Leucocoprinus</taxon>
    </lineage>
</organism>
<gene>
    <name evidence="2" type="ORF">NP233_g7456</name>
</gene>
<dbReference type="AlphaFoldDB" id="A0AAD5VRU9"/>
<feature type="region of interest" description="Disordered" evidence="1">
    <location>
        <begin position="141"/>
        <end position="186"/>
    </location>
</feature>
<feature type="compositionally biased region" description="Acidic residues" evidence="1">
    <location>
        <begin position="161"/>
        <end position="186"/>
    </location>
</feature>
<keyword evidence="3" id="KW-1185">Reference proteome</keyword>
<comment type="caution">
    <text evidence="2">The sequence shown here is derived from an EMBL/GenBank/DDBJ whole genome shotgun (WGS) entry which is preliminary data.</text>
</comment>
<feature type="compositionally biased region" description="Basic and acidic residues" evidence="1">
    <location>
        <begin position="148"/>
        <end position="157"/>
    </location>
</feature>